<comment type="function">
    <text evidence="8">Component of the Mediator complex, a coactivator involved in the regulated transcription of nearly all RNA polymerase II-dependent genes. Mediator functions as a bridge to convey information from gene-specific regulatory proteins to the basal RNA polymerase II transcription machinery. Mediator is recruited to promoters by direct interactions with regulatory proteins and serves as a scaffold for the assembly of a functional preinitiation complex with RNA polymerase II and the general transcription factors.</text>
</comment>
<evidence type="ECO:0000256" key="6">
    <source>
        <dbReference type="ARBA" id="ARBA00023242"/>
    </source>
</evidence>
<evidence type="ECO:0000313" key="11">
    <source>
        <dbReference type="Proteomes" id="UP000271337"/>
    </source>
</evidence>
<keyword evidence="6 8" id="KW-0539">Nucleus</keyword>
<evidence type="ECO:0000256" key="5">
    <source>
        <dbReference type="ARBA" id="ARBA00023163"/>
    </source>
</evidence>
<dbReference type="Proteomes" id="UP000271337">
    <property type="component" value="Unassembled WGS sequence"/>
</dbReference>
<protein>
    <recommendedName>
        <fullName evidence="3 8">Mediator of RNA polymerase II transcription subunit 18</fullName>
    </recommendedName>
    <alternativeName>
        <fullName evidence="7 8">Mediator complex subunit 18</fullName>
    </alternativeName>
</protein>
<dbReference type="GO" id="GO:0070847">
    <property type="term" value="C:core mediator complex"/>
    <property type="evidence" value="ECO:0007669"/>
    <property type="project" value="TreeGrafter"/>
</dbReference>
<comment type="caution">
    <text evidence="9">The sequence shown here is derived from an EMBL/GenBank/DDBJ whole genome shotgun (WGS) entry which is preliminary data.</text>
</comment>
<name>A0A3M6WY95_HORWE</name>
<accession>A0A3M6WY95</accession>
<dbReference type="AlphaFoldDB" id="A0A3M6WY95"/>
<keyword evidence="4 8" id="KW-0805">Transcription regulation</keyword>
<evidence type="ECO:0000256" key="8">
    <source>
        <dbReference type="RuleBase" id="RU364150"/>
    </source>
</evidence>
<evidence type="ECO:0000256" key="7">
    <source>
        <dbReference type="ARBA" id="ARBA00032012"/>
    </source>
</evidence>
<dbReference type="VEuPathDB" id="FungiDB:BTJ68_13084"/>
<evidence type="ECO:0000256" key="3">
    <source>
        <dbReference type="ARBA" id="ARBA00019612"/>
    </source>
</evidence>
<dbReference type="PANTHER" id="PTHR13321:SF2">
    <property type="entry name" value="MEDIATOR OF RNA POLYMERASE II TRANSCRIPTION SUBUNIT 18"/>
    <property type="match status" value="1"/>
</dbReference>
<organism evidence="9 12">
    <name type="scientific">Hortaea werneckii</name>
    <name type="common">Black yeast</name>
    <name type="synonym">Cladosporium werneckii</name>
    <dbReference type="NCBI Taxonomy" id="91943"/>
    <lineage>
        <taxon>Eukaryota</taxon>
        <taxon>Fungi</taxon>
        <taxon>Dikarya</taxon>
        <taxon>Ascomycota</taxon>
        <taxon>Pezizomycotina</taxon>
        <taxon>Dothideomycetes</taxon>
        <taxon>Dothideomycetidae</taxon>
        <taxon>Mycosphaerellales</taxon>
        <taxon>Teratosphaeriaceae</taxon>
        <taxon>Hortaea</taxon>
    </lineage>
</organism>
<keyword evidence="8" id="KW-0010">Activator</keyword>
<keyword evidence="5 8" id="KW-0804">Transcription</keyword>
<dbReference type="PANTHER" id="PTHR13321">
    <property type="entry name" value="MEDIATOR OF RNA POLYMERASE II TRANSCRIPTION, SUBUNIT 18"/>
    <property type="match status" value="1"/>
</dbReference>
<evidence type="ECO:0000313" key="9">
    <source>
        <dbReference type="EMBL" id="RMX83492.1"/>
    </source>
</evidence>
<evidence type="ECO:0000313" key="12">
    <source>
        <dbReference type="Proteomes" id="UP000281245"/>
    </source>
</evidence>
<evidence type="ECO:0000256" key="4">
    <source>
        <dbReference type="ARBA" id="ARBA00023015"/>
    </source>
</evidence>
<dbReference type="GO" id="GO:0006369">
    <property type="term" value="P:termination of RNA polymerase II transcription"/>
    <property type="evidence" value="ECO:0007669"/>
    <property type="project" value="TreeGrafter"/>
</dbReference>
<dbReference type="EMBL" id="QWIL01000349">
    <property type="protein sequence ID" value="RMY20031.1"/>
    <property type="molecule type" value="Genomic_DNA"/>
</dbReference>
<gene>
    <name evidence="8" type="primary">MED18</name>
    <name evidence="10" type="ORF">D0867_04289</name>
    <name evidence="9" type="ORF">D0869_05269</name>
</gene>
<dbReference type="GO" id="GO:0003712">
    <property type="term" value="F:transcription coregulator activity"/>
    <property type="evidence" value="ECO:0007669"/>
    <property type="project" value="InterPro"/>
</dbReference>
<reference evidence="11 12" key="1">
    <citation type="journal article" date="2018" name="BMC Genomics">
        <title>Genomic evidence for intraspecific hybridization in a clonal and extremely halotolerant yeast.</title>
        <authorList>
            <person name="Gostincar C."/>
            <person name="Stajich J.E."/>
            <person name="Zupancic J."/>
            <person name="Zalar P."/>
            <person name="Gunde-Cimerman N."/>
        </authorList>
    </citation>
    <scope>NUCLEOTIDE SEQUENCE [LARGE SCALE GENOMIC DNA]</scope>
    <source>
        <strain evidence="9 12">EXF-6656</strain>
        <strain evidence="10 11">EXF-6669</strain>
    </source>
</reference>
<comment type="similarity">
    <text evidence="2 8">Belongs to the Mediator complex subunit 18 family.</text>
</comment>
<dbReference type="InterPro" id="IPR019095">
    <property type="entry name" value="Mediator_Med18"/>
</dbReference>
<dbReference type="GO" id="GO:0016592">
    <property type="term" value="C:mediator complex"/>
    <property type="evidence" value="ECO:0007669"/>
    <property type="project" value="InterPro"/>
</dbReference>
<dbReference type="OrthoDB" id="5348092at2759"/>
<dbReference type="EMBL" id="QWIJ01000347">
    <property type="protein sequence ID" value="RMX83492.1"/>
    <property type="molecule type" value="Genomic_DNA"/>
</dbReference>
<dbReference type="Gene3D" id="2.40.320.10">
    <property type="entry name" value="Hypothetical Protein Pfu-838710-001"/>
    <property type="match status" value="1"/>
</dbReference>
<dbReference type="Proteomes" id="UP000281245">
    <property type="component" value="Unassembled WGS sequence"/>
</dbReference>
<evidence type="ECO:0000313" key="10">
    <source>
        <dbReference type="EMBL" id="RMY20031.1"/>
    </source>
</evidence>
<proteinExistence type="inferred from homology"/>
<dbReference type="Pfam" id="PF09637">
    <property type="entry name" value="Med18"/>
    <property type="match status" value="1"/>
</dbReference>
<dbReference type="GO" id="GO:0006357">
    <property type="term" value="P:regulation of transcription by RNA polymerase II"/>
    <property type="evidence" value="ECO:0007669"/>
    <property type="project" value="InterPro"/>
</dbReference>
<evidence type="ECO:0000256" key="2">
    <source>
        <dbReference type="ARBA" id="ARBA00009814"/>
    </source>
</evidence>
<evidence type="ECO:0000256" key="1">
    <source>
        <dbReference type="ARBA" id="ARBA00004123"/>
    </source>
</evidence>
<comment type="subunit">
    <text evidence="8">Component of the Mediator complex.</text>
</comment>
<comment type="subcellular location">
    <subcellularLocation>
        <location evidence="1 8">Nucleus</location>
    </subcellularLocation>
</comment>
<sequence>MNPSSIPGILSRLSHVNWSSGQSKSTRIESSCRLQEVSCDTLGLAPFFSCRADIGFRFPTRGHNFLERHQRPLPTYSEKRKFFANSAFDRLLKQIRHLRPEIRLWIAIKMQELLLYSQIPVTRHDQVRHILAGVTASPPTQITEQHLVYQQIRMPERNTSKKNAQPQQQNVQQQRPTYHKLIREVDLKTGQPTGPWRFRAEEIPQAGVSIAVSRAVDERVLAEGELENFREGGQWYRYVTQYIAPTTRFVHHNIIVNTSRPYSLPEGHGALEPLDAPILPLSDCKPVDPSGAYVFIASIRIEDGKNSKLTEQAMAELLGFKKQMEGAVDLRVPERLSLDSRVKNV</sequence>